<dbReference type="Pfam" id="PF13455">
    <property type="entry name" value="MUG113"/>
    <property type="match status" value="1"/>
</dbReference>
<feature type="domain" description="Bacteriophage T5 Orf172 DNA-binding" evidence="1">
    <location>
        <begin position="92"/>
        <end position="168"/>
    </location>
</feature>
<protein>
    <recommendedName>
        <fullName evidence="1">Bacteriophage T5 Orf172 DNA-binding domain-containing protein</fullName>
    </recommendedName>
</protein>
<dbReference type="EMBL" id="MG649967">
    <property type="protein sequence ID" value="AUG85299.1"/>
    <property type="molecule type" value="Genomic_DNA"/>
</dbReference>
<reference evidence="3" key="1">
    <citation type="submission" date="2017-12" db="EMBL/GenBank/DDBJ databases">
        <authorList>
            <person name="Page C.L."/>
            <person name="McFadden E.F."/>
            <person name="Syed A.X."/>
            <person name="Lafty E.M."/>
            <person name="Hyatt D.A."/>
            <person name="Farronato D.M."/>
            <person name="Dong S.Z."/>
            <person name="Apostolopoulos E.L."/>
            <person name="Broussard G.W."/>
        </authorList>
    </citation>
    <scope>NUCLEOTIDE SEQUENCE [LARGE SCALE GENOMIC DNA]</scope>
</reference>
<dbReference type="InterPro" id="IPR018306">
    <property type="entry name" value="Phage_T5_Orf172_DNA-bd"/>
</dbReference>
<sequence length="177" mass="20820">MPKLVTNNRKQNLEKIEELFLERLKSEGITEALMGKMVKTFYGTAPWYSARSRKAQKSRRQMFYYMGHSLLLLCKKHSIPTKAGFVYAVTNKTFPNCVKLGHTKDCEDRLMQYQTHSPLKDYEMTWQQFTLDSYAAEQKLLSLFERIRPNGEWVSLQTEDTLKLKQLLNKSFKSLSY</sequence>
<proteinExistence type="predicted"/>
<evidence type="ECO:0000313" key="2">
    <source>
        <dbReference type="EMBL" id="AUG85299.1"/>
    </source>
</evidence>
<keyword evidence="3" id="KW-1185">Reference proteome</keyword>
<evidence type="ECO:0000313" key="3">
    <source>
        <dbReference type="Proteomes" id="UP000240962"/>
    </source>
</evidence>
<name>A0A2H5BH52_9CAUD</name>
<dbReference type="SMART" id="SM00974">
    <property type="entry name" value="T5orf172"/>
    <property type="match status" value="1"/>
</dbReference>
<gene>
    <name evidence="2" type="ORF">THALASSA_102</name>
</gene>
<organism evidence="2 3">
    <name type="scientific">Vibrio phage Thalassa</name>
    <dbReference type="NCBI Taxonomy" id="2570301"/>
    <lineage>
        <taxon>Viruses</taxon>
        <taxon>Duplodnaviria</taxon>
        <taxon>Heunggongvirae</taxon>
        <taxon>Uroviricota</taxon>
        <taxon>Caudoviricetes</taxon>
        <taxon>Demerecviridae</taxon>
        <taxon>Ermolyevavirinae</taxon>
        <taxon>Thalassavirus</taxon>
        <taxon>Thalassavirus thalassa</taxon>
    </lineage>
</organism>
<evidence type="ECO:0000259" key="1">
    <source>
        <dbReference type="SMART" id="SM00974"/>
    </source>
</evidence>
<accession>A0A2H5BH52</accession>
<dbReference type="Proteomes" id="UP000240962">
    <property type="component" value="Segment"/>
</dbReference>